<accession>A0A7L6APC6</accession>
<dbReference type="KEGG" id="this:HZT40_04145"/>
<evidence type="ECO:0000313" key="1">
    <source>
        <dbReference type="EMBL" id="QLQ30929.1"/>
    </source>
</evidence>
<dbReference type="Proteomes" id="UP000510621">
    <property type="component" value="Chromosome"/>
</dbReference>
<keyword evidence="2" id="KW-1185">Reference proteome</keyword>
<sequence length="616" mass="71418">MFQNNKSISYQKEDGTIHTGLYNADLLTQENKTLYLGETHNFSNLIRRILSDEITDNIFLIKSPMGSGKSYVIDALSREFSSEDIGIIQMLIYRKSLEDYEKYYNQHLMQDYIYNGGTPDTELVGKVIPILSHQRIKDNNNRAFNSKILLTYTKPFYDVYAEGLITDGLIKRTEENQDWTNRELVINYMTGKVVLVDECDYIVNIIHAFAGSPEFKDSILTKEERTSLLIEAAKAFYEDISQYATALLMFTATTTEEFQEILPVETIKINPYDWLPDSYRIKSVGIKQITFVPYYERKTHGNRLSDTIIHKIIHSDAYDKILMFFPNIQKQDYQSLPRDKRILIIAPDRKLKNGALAEFEEGELEYVPTVLSIVDTEADLQEGQSLDDNTPTLYTTLTDEAIRDYDIILITGSNARAANILTRYDKVAVITEAPLKAEVIQAMGRFRNSDTYVYILERKITNHNDADFRKATTKRYDDYYLNAQTALLSNEYAVKIRNGSLMKRIYDLEFTIDSSMTPTNVNANMDYCYDGFRFSLKQIPKDIKVSYYKKKLTEDKIEGKVIKFLADNKGVKFSNACQLWSEQMPDEKPLTRYLYNKYRTIDLKSHEDVHVLDRTR</sequence>
<dbReference type="AlphaFoldDB" id="A0A7L6APC6"/>
<proteinExistence type="predicted"/>
<reference evidence="1" key="1">
    <citation type="submission" date="2020-06" db="EMBL/GenBank/DDBJ databases">
        <title>Analysis procedures for assessing recovery of high quality, complete, closed genomes from Nanopore long read metagenome sequencing.</title>
        <authorList>
            <person name="Bessarab I."/>
            <person name="Arumugam K."/>
            <person name="Haryono M."/>
            <person name="Liu X."/>
            <person name="Roy S."/>
            <person name="Zuniga-Montanez R.E."/>
            <person name="Qiu G."/>
            <person name="Drautz-Moses D.I."/>
            <person name="Law Y.Y."/>
            <person name="Wuertz S."/>
            <person name="Lauro F.M."/>
            <person name="Huson D.H."/>
            <person name="Williams R.B."/>
        </authorList>
    </citation>
    <scope>NUCLEOTIDE SEQUENCE [LARGE SCALE GENOMIC DNA]</scope>
    <source>
        <strain evidence="1">SSD2</strain>
    </source>
</reference>
<name>A0A7L6APC6_9GAMM</name>
<gene>
    <name evidence="1" type="ORF">HZT40_04145</name>
</gene>
<dbReference type="EMBL" id="CP059265">
    <property type="protein sequence ID" value="QLQ30929.1"/>
    <property type="molecule type" value="Genomic_DNA"/>
</dbReference>
<organism evidence="1 2">
    <name type="scientific">Candidatus Thiothrix singaporensis</name>
    <dbReference type="NCBI Taxonomy" id="2799669"/>
    <lineage>
        <taxon>Bacteria</taxon>
        <taxon>Pseudomonadati</taxon>
        <taxon>Pseudomonadota</taxon>
        <taxon>Gammaproteobacteria</taxon>
        <taxon>Thiotrichales</taxon>
        <taxon>Thiotrichaceae</taxon>
        <taxon>Thiothrix</taxon>
    </lineage>
</organism>
<evidence type="ECO:0000313" key="2">
    <source>
        <dbReference type="Proteomes" id="UP000510621"/>
    </source>
</evidence>
<protein>
    <submittedName>
        <fullName evidence="1">Uncharacterized protein</fullName>
    </submittedName>
</protein>